<dbReference type="KEGG" id="amt:Amet_2097"/>
<gene>
    <name evidence="5" type="ordered locus">Amet_2097</name>
</gene>
<dbReference type="InterPro" id="IPR036724">
    <property type="entry name" value="Cobalamin-bd_sf"/>
</dbReference>
<dbReference type="GO" id="GO:0050667">
    <property type="term" value="P:homocysteine metabolic process"/>
    <property type="evidence" value="ECO:0007669"/>
    <property type="project" value="TreeGrafter"/>
</dbReference>
<dbReference type="InterPro" id="IPR006158">
    <property type="entry name" value="Cobalamin-bd"/>
</dbReference>
<evidence type="ECO:0000313" key="5">
    <source>
        <dbReference type="EMBL" id="ABR48257.1"/>
    </source>
</evidence>
<organism evidence="5 6">
    <name type="scientific">Alkaliphilus metalliredigens (strain QYMF)</name>
    <dbReference type="NCBI Taxonomy" id="293826"/>
    <lineage>
        <taxon>Bacteria</taxon>
        <taxon>Bacillati</taxon>
        <taxon>Bacillota</taxon>
        <taxon>Clostridia</taxon>
        <taxon>Peptostreptococcales</taxon>
        <taxon>Natronincolaceae</taxon>
        <taxon>Alkaliphilus</taxon>
    </lineage>
</organism>
<dbReference type="InterPro" id="IPR036594">
    <property type="entry name" value="Meth_synthase_dom"/>
</dbReference>
<dbReference type="PROSITE" id="PS51337">
    <property type="entry name" value="B12_BINDING_NTER"/>
    <property type="match status" value="1"/>
</dbReference>
<reference evidence="6" key="1">
    <citation type="journal article" date="2016" name="Genome Announc.">
        <title>Complete genome sequence of Alkaliphilus metalliredigens strain QYMF, an alkaliphilic and metal-reducing bacterium isolated from borax-contaminated leachate ponds.</title>
        <authorList>
            <person name="Hwang C."/>
            <person name="Copeland A."/>
            <person name="Lucas S."/>
            <person name="Lapidus A."/>
            <person name="Barry K."/>
            <person name="Detter J.C."/>
            <person name="Glavina Del Rio T."/>
            <person name="Hammon N."/>
            <person name="Israni S."/>
            <person name="Dalin E."/>
            <person name="Tice H."/>
            <person name="Pitluck S."/>
            <person name="Chertkov O."/>
            <person name="Brettin T."/>
            <person name="Bruce D."/>
            <person name="Han C."/>
            <person name="Schmutz J."/>
            <person name="Larimer F."/>
            <person name="Land M.L."/>
            <person name="Hauser L."/>
            <person name="Kyrpides N."/>
            <person name="Mikhailova N."/>
            <person name="Ye Q."/>
            <person name="Zhou J."/>
            <person name="Richardson P."/>
            <person name="Fields M.W."/>
        </authorList>
    </citation>
    <scope>NUCLEOTIDE SEQUENCE [LARGE SCALE GENOMIC DNA]</scope>
    <source>
        <strain evidence="6">QYMF</strain>
    </source>
</reference>
<name>A6TPY9_ALKMQ</name>
<evidence type="ECO:0000256" key="2">
    <source>
        <dbReference type="ARBA" id="ARBA00023285"/>
    </source>
</evidence>
<dbReference type="GO" id="GO:0031419">
    <property type="term" value="F:cobalamin binding"/>
    <property type="evidence" value="ECO:0007669"/>
    <property type="project" value="InterPro"/>
</dbReference>
<dbReference type="InterPro" id="IPR050554">
    <property type="entry name" value="Met_Synthase/Corrinoid"/>
</dbReference>
<dbReference type="Pfam" id="PF02310">
    <property type="entry name" value="B12-binding"/>
    <property type="match status" value="1"/>
</dbReference>
<dbReference type="GO" id="GO:0005829">
    <property type="term" value="C:cytosol"/>
    <property type="evidence" value="ECO:0007669"/>
    <property type="project" value="TreeGrafter"/>
</dbReference>
<dbReference type="InterPro" id="IPR003759">
    <property type="entry name" value="Cbl-bd_cap"/>
</dbReference>
<dbReference type="SUPFAM" id="SSF52242">
    <property type="entry name" value="Cobalamin (vitamin B12)-binding domain"/>
    <property type="match status" value="1"/>
</dbReference>
<dbReference type="PANTHER" id="PTHR45833">
    <property type="entry name" value="METHIONINE SYNTHASE"/>
    <property type="match status" value="1"/>
</dbReference>
<sequence length="226" mass="25170">MGDKMNNLTGLKEQIIKYVEDLDEDKVIELAKKALKEGMQPLDLLEIINEGMNSVGKLYEQKDYYIADLIMAGLIFKEVLKLDKMVAHFQHDRNQKAGKVLLGTVQGDIHDIGKDIFKGMLETNGFKVIDLGVDVSKDLFVEKAIENQPDIIGLSGALTPTIESMKDVVDALHEAGIRKQFKIILGANHMTSEICTYIGADGFANDASVGVKICHQWMQYRGVDKE</sequence>
<dbReference type="PROSITE" id="PS51332">
    <property type="entry name" value="B12_BINDING"/>
    <property type="match status" value="1"/>
</dbReference>
<dbReference type="STRING" id="293826.Amet_2097"/>
<dbReference type="Gene3D" id="1.10.1240.10">
    <property type="entry name" value="Methionine synthase domain"/>
    <property type="match status" value="1"/>
</dbReference>
<dbReference type="AlphaFoldDB" id="A6TPY9"/>
<proteinExistence type="predicted"/>
<dbReference type="eggNOG" id="COG5012">
    <property type="taxonomic scope" value="Bacteria"/>
</dbReference>
<protein>
    <submittedName>
        <fullName evidence="5">Cobalamin B12-binding domain protein</fullName>
    </submittedName>
</protein>
<dbReference type="Gene3D" id="3.40.50.280">
    <property type="entry name" value="Cobalamin-binding domain"/>
    <property type="match status" value="1"/>
</dbReference>
<dbReference type="SMART" id="SM01018">
    <property type="entry name" value="B12-binding_2"/>
    <property type="match status" value="1"/>
</dbReference>
<evidence type="ECO:0000259" key="4">
    <source>
        <dbReference type="PROSITE" id="PS51337"/>
    </source>
</evidence>
<evidence type="ECO:0000313" key="6">
    <source>
        <dbReference type="Proteomes" id="UP000001572"/>
    </source>
</evidence>
<evidence type="ECO:0000256" key="1">
    <source>
        <dbReference type="ARBA" id="ARBA00022723"/>
    </source>
</evidence>
<feature type="domain" description="B12-binding" evidence="3">
    <location>
        <begin position="97"/>
        <end position="226"/>
    </location>
</feature>
<dbReference type="Proteomes" id="UP000001572">
    <property type="component" value="Chromosome"/>
</dbReference>
<keyword evidence="2" id="KW-0170">Cobalt</keyword>
<keyword evidence="6" id="KW-1185">Reference proteome</keyword>
<keyword evidence="1" id="KW-0479">Metal-binding</keyword>
<dbReference type="Pfam" id="PF02607">
    <property type="entry name" value="B12-binding_2"/>
    <property type="match status" value="1"/>
</dbReference>
<dbReference type="GO" id="GO:0008705">
    <property type="term" value="F:methionine synthase activity"/>
    <property type="evidence" value="ECO:0007669"/>
    <property type="project" value="TreeGrafter"/>
</dbReference>
<dbReference type="EMBL" id="CP000724">
    <property type="protein sequence ID" value="ABR48257.1"/>
    <property type="molecule type" value="Genomic_DNA"/>
</dbReference>
<evidence type="ECO:0000259" key="3">
    <source>
        <dbReference type="PROSITE" id="PS51332"/>
    </source>
</evidence>
<dbReference type="GO" id="GO:0046653">
    <property type="term" value="P:tetrahydrofolate metabolic process"/>
    <property type="evidence" value="ECO:0007669"/>
    <property type="project" value="TreeGrafter"/>
</dbReference>
<dbReference type="SUPFAM" id="SSF47644">
    <property type="entry name" value="Methionine synthase domain"/>
    <property type="match status" value="1"/>
</dbReference>
<accession>A6TPY9</accession>
<dbReference type="GO" id="GO:0046872">
    <property type="term" value="F:metal ion binding"/>
    <property type="evidence" value="ECO:0007669"/>
    <property type="project" value="UniProtKB-KW"/>
</dbReference>
<dbReference type="PANTHER" id="PTHR45833:SF1">
    <property type="entry name" value="METHIONINE SYNTHASE"/>
    <property type="match status" value="1"/>
</dbReference>
<dbReference type="HOGENOM" id="CLU_082102_1_0_9"/>
<feature type="domain" description="B12-binding N-terminal" evidence="4">
    <location>
        <begin position="2"/>
        <end position="95"/>
    </location>
</feature>